<name>A0A2M7B7M3_9BACT</name>
<gene>
    <name evidence="1" type="ORF">COS59_01745</name>
</gene>
<dbReference type="Proteomes" id="UP000230131">
    <property type="component" value="Unassembled WGS sequence"/>
</dbReference>
<sequence>MLPVESNSEKLKLTPSDFEEVFSDKLSQNLKDKINSYDFSYNHFTPEERFQLLLKIIKVLFQEDVRKAGEHRLSQWDKGWHENLEAFRKKGTFSALLPRYFGKYQVIRWKQDFIKPRNKDFEYRTSAVIVQWLFEKYFSSVRNIYEFGCGTGHHLLLLREINHSATLYGLDWASSSQELIAEIVKRGLATNLKAHYFNFFAPDYQFQLEPRSGVYTVAAIEQIGKNYEKFIEYLLGQKPSIIVHVEPIEELLDTGNLFDYLSIMYSRKRNYISGFLDYLKNLEKNGRLTIHCAQRTYIGSLFIDGYSVIVWSPVK</sequence>
<reference evidence="2" key="1">
    <citation type="submission" date="2017-09" db="EMBL/GenBank/DDBJ databases">
        <title>Depth-based differentiation of microbial function through sediment-hosted aquifers and enrichment of novel symbionts in the deep terrestrial subsurface.</title>
        <authorList>
            <person name="Probst A.J."/>
            <person name="Ladd B."/>
            <person name="Jarett J.K."/>
            <person name="Geller-Mcgrath D.E."/>
            <person name="Sieber C.M.K."/>
            <person name="Emerson J.B."/>
            <person name="Anantharaman K."/>
            <person name="Thomas B.C."/>
            <person name="Malmstrom R."/>
            <person name="Stieglmeier M."/>
            <person name="Klingl A."/>
            <person name="Woyke T."/>
            <person name="Ryan C.M."/>
            <person name="Banfield J.F."/>
        </authorList>
    </citation>
    <scope>NUCLEOTIDE SEQUENCE [LARGE SCALE GENOMIC DNA]</scope>
</reference>
<evidence type="ECO:0000313" key="1">
    <source>
        <dbReference type="EMBL" id="PIU99069.1"/>
    </source>
</evidence>
<organism evidence="1 2">
    <name type="scientific">Candidatus Wolfebacteria bacterium CG03_land_8_20_14_0_80_36_15</name>
    <dbReference type="NCBI Taxonomy" id="1975067"/>
    <lineage>
        <taxon>Bacteria</taxon>
        <taxon>Candidatus Wolfeibacteriota</taxon>
    </lineage>
</organism>
<dbReference type="AlphaFoldDB" id="A0A2M7B7M3"/>
<evidence type="ECO:0008006" key="3">
    <source>
        <dbReference type="Google" id="ProtNLM"/>
    </source>
</evidence>
<comment type="caution">
    <text evidence="1">The sequence shown here is derived from an EMBL/GenBank/DDBJ whole genome shotgun (WGS) entry which is preliminary data.</text>
</comment>
<proteinExistence type="predicted"/>
<dbReference type="Gene3D" id="3.40.50.150">
    <property type="entry name" value="Vaccinia Virus protein VP39"/>
    <property type="match status" value="1"/>
</dbReference>
<dbReference type="SUPFAM" id="SSF53335">
    <property type="entry name" value="S-adenosyl-L-methionine-dependent methyltransferases"/>
    <property type="match status" value="1"/>
</dbReference>
<dbReference type="InterPro" id="IPR029063">
    <property type="entry name" value="SAM-dependent_MTases_sf"/>
</dbReference>
<evidence type="ECO:0000313" key="2">
    <source>
        <dbReference type="Proteomes" id="UP000230131"/>
    </source>
</evidence>
<dbReference type="EMBL" id="PEVH01000053">
    <property type="protein sequence ID" value="PIU99069.1"/>
    <property type="molecule type" value="Genomic_DNA"/>
</dbReference>
<accession>A0A2M7B7M3</accession>
<protein>
    <recommendedName>
        <fullName evidence="3">Methyltransferase domain-containing protein</fullName>
    </recommendedName>
</protein>